<dbReference type="InterPro" id="IPR051207">
    <property type="entry name" value="ComplexI_NDUFA9_subunit"/>
</dbReference>
<dbReference type="RefSeq" id="WP_182151383.1">
    <property type="nucleotide sequence ID" value="NZ_JACEZU010000001.1"/>
</dbReference>
<dbReference type="Proteomes" id="UP000573499">
    <property type="component" value="Unassembled WGS sequence"/>
</dbReference>
<name>A0A7W2F5T9_9BURK</name>
<keyword evidence="1" id="KW-1133">Transmembrane helix</keyword>
<dbReference type="EMBL" id="JACEZU010000001">
    <property type="protein sequence ID" value="MBA5685612.1"/>
    <property type="molecule type" value="Genomic_DNA"/>
</dbReference>
<keyword evidence="4" id="KW-1185">Reference proteome</keyword>
<dbReference type="GO" id="GO:0044877">
    <property type="term" value="F:protein-containing complex binding"/>
    <property type="evidence" value="ECO:0007669"/>
    <property type="project" value="TreeGrafter"/>
</dbReference>
<sequence>MNVLVLGATGLIGGHTLAALRAAGCHVIGASRRRPDGVAASDWHALDMAAMTEPAAWLPLLAGVDAVVNCVGIIRARRPGDFDRLHRAAPVALFAACEQLGVRRVIQLSALGSDPAAATDYWRSKGEAEAALRRRRLHATIVRPSLVYGEEGASSRLFRTLATLPLLAMPMAHGAPVQPIHVDDLAAVIVRLLLRDEDAPAELAAVGPRALSMAGYLAALRAGMGAPPALVLELPLPLARLTARLAALHPASALTPDAQTMLERSADGGNTADAGPVSAVLARTPRDPASFARPVQLPAAVLGWGAPALRIALALLWLVTAWASWWGWPHADSVRWLAACGVPPGWREPLLLAASGLDGAIGSLLLLRPRRWLWPLQLALVAGYSAILTVFLPAFWGHPFGVLSKNLPLLAAMLVLWRLDGDQESERH</sequence>
<gene>
    <name evidence="3" type="ORF">H3H39_00900</name>
</gene>
<dbReference type="PANTHER" id="PTHR12126:SF11">
    <property type="entry name" value="NADH DEHYDROGENASE [UBIQUINONE] 1 ALPHA SUBCOMPLEX SUBUNIT 9, MITOCHONDRIAL"/>
    <property type="match status" value="1"/>
</dbReference>
<dbReference type="Pfam" id="PF13460">
    <property type="entry name" value="NAD_binding_10"/>
    <property type="match status" value="1"/>
</dbReference>
<proteinExistence type="predicted"/>
<dbReference type="Pfam" id="PF13781">
    <property type="entry name" value="DoxX_3"/>
    <property type="match status" value="1"/>
</dbReference>
<evidence type="ECO:0000313" key="3">
    <source>
        <dbReference type="EMBL" id="MBA5685612.1"/>
    </source>
</evidence>
<feature type="domain" description="NAD(P)-binding" evidence="2">
    <location>
        <begin position="7"/>
        <end position="193"/>
    </location>
</feature>
<dbReference type="InterPro" id="IPR025695">
    <property type="entry name" value="DoxX-like"/>
</dbReference>
<keyword evidence="1" id="KW-0472">Membrane</keyword>
<feature type="transmembrane region" description="Helical" evidence="1">
    <location>
        <begin position="374"/>
        <end position="396"/>
    </location>
</feature>
<dbReference type="InterPro" id="IPR016040">
    <property type="entry name" value="NAD(P)-bd_dom"/>
</dbReference>
<protein>
    <submittedName>
        <fullName evidence="3">SDR family oxidoreductase</fullName>
    </submittedName>
</protein>
<dbReference type="Gene3D" id="3.40.50.720">
    <property type="entry name" value="NAD(P)-binding Rossmann-like Domain"/>
    <property type="match status" value="1"/>
</dbReference>
<feature type="transmembrane region" description="Helical" evidence="1">
    <location>
        <begin position="311"/>
        <end position="329"/>
    </location>
</feature>
<keyword evidence="1" id="KW-0812">Transmembrane</keyword>
<comment type="caution">
    <text evidence="3">The sequence shown here is derived from an EMBL/GenBank/DDBJ whole genome shotgun (WGS) entry which is preliminary data.</text>
</comment>
<evidence type="ECO:0000259" key="2">
    <source>
        <dbReference type="Pfam" id="PF13460"/>
    </source>
</evidence>
<dbReference type="InterPro" id="IPR036291">
    <property type="entry name" value="NAD(P)-bd_dom_sf"/>
</dbReference>
<dbReference type="AlphaFoldDB" id="A0A7W2F5T9"/>
<organism evidence="3 4">
    <name type="scientific">Rugamonas apoptosis</name>
    <dbReference type="NCBI Taxonomy" id="2758570"/>
    <lineage>
        <taxon>Bacteria</taxon>
        <taxon>Pseudomonadati</taxon>
        <taxon>Pseudomonadota</taxon>
        <taxon>Betaproteobacteria</taxon>
        <taxon>Burkholderiales</taxon>
        <taxon>Oxalobacteraceae</taxon>
        <taxon>Telluria group</taxon>
        <taxon>Rugamonas</taxon>
    </lineage>
</organism>
<accession>A0A7W2F5T9</accession>
<dbReference type="PANTHER" id="PTHR12126">
    <property type="entry name" value="NADH-UBIQUINONE OXIDOREDUCTASE 39 KDA SUBUNIT-RELATED"/>
    <property type="match status" value="1"/>
</dbReference>
<evidence type="ECO:0000256" key="1">
    <source>
        <dbReference type="SAM" id="Phobius"/>
    </source>
</evidence>
<dbReference type="SUPFAM" id="SSF51735">
    <property type="entry name" value="NAD(P)-binding Rossmann-fold domains"/>
    <property type="match status" value="1"/>
</dbReference>
<reference evidence="3 4" key="1">
    <citation type="submission" date="2020-07" db="EMBL/GenBank/DDBJ databases">
        <title>Novel species isolated from subtropical streams in China.</title>
        <authorList>
            <person name="Lu H."/>
        </authorList>
    </citation>
    <scope>NUCLEOTIDE SEQUENCE [LARGE SCALE GENOMIC DNA]</scope>
    <source>
        <strain evidence="3 4">LX47W</strain>
    </source>
</reference>
<evidence type="ECO:0000313" key="4">
    <source>
        <dbReference type="Proteomes" id="UP000573499"/>
    </source>
</evidence>